<evidence type="ECO:0000313" key="7">
    <source>
        <dbReference type="EMBL" id="MDE4164516.1"/>
    </source>
</evidence>
<dbReference type="Proteomes" id="UP000092565">
    <property type="component" value="Chromosome"/>
</dbReference>
<dbReference type="InterPro" id="IPR018062">
    <property type="entry name" value="HTH_AraC-typ_CS"/>
</dbReference>
<dbReference type="SUPFAM" id="SSF46689">
    <property type="entry name" value="Homeodomain-like"/>
    <property type="match status" value="1"/>
</dbReference>
<protein>
    <submittedName>
        <fullName evidence="6">AraC family transcriptional regulator</fullName>
    </submittedName>
    <submittedName>
        <fullName evidence="7">Helix-turn-helix transcriptional regulator</fullName>
    </submittedName>
</protein>
<dbReference type="PANTHER" id="PTHR46796:SF6">
    <property type="entry name" value="ARAC SUBFAMILY"/>
    <property type="match status" value="1"/>
</dbReference>
<evidence type="ECO:0000313" key="9">
    <source>
        <dbReference type="Proteomes" id="UP001218364"/>
    </source>
</evidence>
<dbReference type="InterPro" id="IPR037923">
    <property type="entry name" value="HTH-like"/>
</dbReference>
<dbReference type="InterPro" id="IPR009057">
    <property type="entry name" value="Homeodomain-like_sf"/>
</dbReference>
<evidence type="ECO:0000256" key="4">
    <source>
        <dbReference type="ARBA" id="ARBA00023163"/>
    </source>
</evidence>
<accession>A0A1B0ZXD5</accession>
<sequence length="273" mass="30218">MPFDPKPAEDLHVSPLSRLYPDGPWQTELAHDRAEHVLIWITRGQGRFLMDGHRRGFGAHTALFFPAGNLWSVEFGRQCLGQALIVPATAPVSMPPEPLHLKFNDPVEQARLNSLLEAVSVEQSTHPALWRRAMQSYTDLISIQLRRQPPSGPLPPVKPNAARRLSQAYCKRVVTYFDDHASMADHAAALNVTPTHLTRVCKAETGKTAATLLTERQLHAARSLLISSDLAMRDIAAQLGFGSAAYFTRFITQHTGETPSALRKKARKAAIPQ</sequence>
<dbReference type="InterPro" id="IPR050204">
    <property type="entry name" value="AraC_XylS_family_regulators"/>
</dbReference>
<evidence type="ECO:0000313" key="6">
    <source>
        <dbReference type="EMBL" id="ANP38825.1"/>
    </source>
</evidence>
<dbReference type="PATRIC" id="fig|60890.4.peg.3860"/>
<name>A0A1B0ZXD5_9RHOB</name>
<evidence type="ECO:0000256" key="2">
    <source>
        <dbReference type="ARBA" id="ARBA00023125"/>
    </source>
</evidence>
<proteinExistence type="predicted"/>
<dbReference type="GO" id="GO:0003700">
    <property type="term" value="F:DNA-binding transcription factor activity"/>
    <property type="evidence" value="ECO:0007669"/>
    <property type="project" value="InterPro"/>
</dbReference>
<dbReference type="PROSITE" id="PS01124">
    <property type="entry name" value="HTH_ARAC_FAMILY_2"/>
    <property type="match status" value="1"/>
</dbReference>
<dbReference type="SUPFAM" id="SSF51215">
    <property type="entry name" value="Regulatory protein AraC"/>
    <property type="match status" value="1"/>
</dbReference>
<reference evidence="6 8" key="1">
    <citation type="submission" date="2016-04" db="EMBL/GenBank/DDBJ databases">
        <authorList>
            <person name="Evans L.H."/>
            <person name="Alamgir A."/>
            <person name="Owens N."/>
            <person name="Weber N.D."/>
            <person name="Virtaneva K."/>
            <person name="Barbian K."/>
            <person name="Babar A."/>
            <person name="Rosenke K."/>
        </authorList>
    </citation>
    <scope>NUCLEOTIDE SEQUENCE [LARGE SCALE GENOMIC DNA]</scope>
    <source>
        <strain evidence="6 8">JL2886</strain>
    </source>
</reference>
<dbReference type="EMBL" id="CP015124">
    <property type="protein sequence ID" value="ANP38825.1"/>
    <property type="molecule type" value="Genomic_DNA"/>
</dbReference>
<dbReference type="InterPro" id="IPR018060">
    <property type="entry name" value="HTH_AraC"/>
</dbReference>
<dbReference type="GO" id="GO:0043565">
    <property type="term" value="F:sequence-specific DNA binding"/>
    <property type="evidence" value="ECO:0007669"/>
    <property type="project" value="InterPro"/>
</dbReference>
<keyword evidence="8" id="KW-1185">Reference proteome</keyword>
<feature type="domain" description="HTH araC/xylS-type" evidence="5">
    <location>
        <begin position="167"/>
        <end position="265"/>
    </location>
</feature>
<dbReference type="PROSITE" id="PS00041">
    <property type="entry name" value="HTH_ARAC_FAMILY_1"/>
    <property type="match status" value="1"/>
</dbReference>
<evidence type="ECO:0000256" key="1">
    <source>
        <dbReference type="ARBA" id="ARBA00023015"/>
    </source>
</evidence>
<keyword evidence="3" id="KW-0010">Activator</keyword>
<dbReference type="SMART" id="SM00342">
    <property type="entry name" value="HTH_ARAC"/>
    <property type="match status" value="1"/>
</dbReference>
<dbReference type="AlphaFoldDB" id="A0A1B0ZXD5"/>
<evidence type="ECO:0000259" key="5">
    <source>
        <dbReference type="PROSITE" id="PS01124"/>
    </source>
</evidence>
<dbReference type="Gene3D" id="1.10.10.60">
    <property type="entry name" value="Homeodomain-like"/>
    <property type="match status" value="1"/>
</dbReference>
<dbReference type="PANTHER" id="PTHR46796">
    <property type="entry name" value="HTH-TYPE TRANSCRIPTIONAL ACTIVATOR RHAS-RELATED"/>
    <property type="match status" value="1"/>
</dbReference>
<organism evidence="6 8">
    <name type="scientific">Phaeobacter gallaeciensis</name>
    <dbReference type="NCBI Taxonomy" id="60890"/>
    <lineage>
        <taxon>Bacteria</taxon>
        <taxon>Pseudomonadati</taxon>
        <taxon>Pseudomonadota</taxon>
        <taxon>Alphaproteobacteria</taxon>
        <taxon>Rhodobacterales</taxon>
        <taxon>Roseobacteraceae</taxon>
        <taxon>Phaeobacter</taxon>
    </lineage>
</organism>
<gene>
    <name evidence="6" type="ORF">JL2886_03957</name>
    <name evidence="7" type="ORF">PXK24_02345</name>
</gene>
<reference evidence="7 9" key="2">
    <citation type="submission" date="2023-02" db="EMBL/GenBank/DDBJ databases">
        <title>Population genomics of bacteria associated with diatom.</title>
        <authorList>
            <person name="Xie J."/>
            <person name="Wang H."/>
        </authorList>
    </citation>
    <scope>NUCLEOTIDE SEQUENCE [LARGE SCALE GENOMIC DNA]</scope>
    <source>
        <strain evidence="7 9">PT47_8</strain>
    </source>
</reference>
<keyword evidence="4" id="KW-0804">Transcription</keyword>
<keyword evidence="1" id="KW-0805">Transcription regulation</keyword>
<dbReference type="RefSeq" id="WP_065273423.1">
    <property type="nucleotide sequence ID" value="NZ_CP015124.1"/>
</dbReference>
<dbReference type="OrthoDB" id="9814125at2"/>
<dbReference type="Pfam" id="PF12833">
    <property type="entry name" value="HTH_18"/>
    <property type="match status" value="1"/>
</dbReference>
<keyword evidence="2" id="KW-0238">DNA-binding</keyword>
<dbReference type="EMBL" id="JARCJK010000001">
    <property type="protein sequence ID" value="MDE4164516.1"/>
    <property type="molecule type" value="Genomic_DNA"/>
</dbReference>
<dbReference type="Proteomes" id="UP001218364">
    <property type="component" value="Unassembled WGS sequence"/>
</dbReference>
<evidence type="ECO:0000313" key="8">
    <source>
        <dbReference type="Proteomes" id="UP000092565"/>
    </source>
</evidence>
<evidence type="ECO:0000256" key="3">
    <source>
        <dbReference type="ARBA" id="ARBA00023159"/>
    </source>
</evidence>